<name>A0A401NQE5_SCYTO</name>
<comment type="caution">
    <text evidence="2">The sequence shown here is derived from an EMBL/GenBank/DDBJ whole genome shotgun (WGS) entry which is preliminary data.</text>
</comment>
<protein>
    <submittedName>
        <fullName evidence="2">Uncharacterized protein</fullName>
    </submittedName>
</protein>
<dbReference type="Proteomes" id="UP000288216">
    <property type="component" value="Unassembled WGS sequence"/>
</dbReference>
<evidence type="ECO:0000313" key="2">
    <source>
        <dbReference type="EMBL" id="GCB63057.1"/>
    </source>
</evidence>
<organism evidence="2 3">
    <name type="scientific">Scyliorhinus torazame</name>
    <name type="common">Cloudy catshark</name>
    <name type="synonym">Catulus torazame</name>
    <dbReference type="NCBI Taxonomy" id="75743"/>
    <lineage>
        <taxon>Eukaryota</taxon>
        <taxon>Metazoa</taxon>
        <taxon>Chordata</taxon>
        <taxon>Craniata</taxon>
        <taxon>Vertebrata</taxon>
        <taxon>Chondrichthyes</taxon>
        <taxon>Elasmobranchii</taxon>
        <taxon>Galeomorphii</taxon>
        <taxon>Galeoidea</taxon>
        <taxon>Carcharhiniformes</taxon>
        <taxon>Scyliorhinidae</taxon>
        <taxon>Scyliorhinus</taxon>
    </lineage>
</organism>
<evidence type="ECO:0000256" key="1">
    <source>
        <dbReference type="SAM" id="MobiDB-lite"/>
    </source>
</evidence>
<feature type="compositionally biased region" description="Basic and acidic residues" evidence="1">
    <location>
        <begin position="10"/>
        <end position="24"/>
    </location>
</feature>
<proteinExistence type="predicted"/>
<dbReference type="EMBL" id="BFAA01001285">
    <property type="protein sequence ID" value="GCB63057.1"/>
    <property type="molecule type" value="Genomic_DNA"/>
</dbReference>
<keyword evidence="3" id="KW-1185">Reference proteome</keyword>
<evidence type="ECO:0000313" key="3">
    <source>
        <dbReference type="Proteomes" id="UP000288216"/>
    </source>
</evidence>
<gene>
    <name evidence="2" type="ORF">scyTo_0004343</name>
</gene>
<feature type="region of interest" description="Disordered" evidence="1">
    <location>
        <begin position="1"/>
        <end position="24"/>
    </location>
</feature>
<accession>A0A401NQE5</accession>
<sequence>MNVTKWRQQLNREKRQGETHKKMVEGTEASLSAHWSTEQFMNLLHNTFQQQEQKASGFVVKMVEMVSAAIERVQGLAFENVEEA</sequence>
<reference evidence="2 3" key="1">
    <citation type="journal article" date="2018" name="Nat. Ecol. Evol.">
        <title>Shark genomes provide insights into elasmobranch evolution and the origin of vertebrates.</title>
        <authorList>
            <person name="Hara Y"/>
            <person name="Yamaguchi K"/>
            <person name="Onimaru K"/>
            <person name="Kadota M"/>
            <person name="Koyanagi M"/>
            <person name="Keeley SD"/>
            <person name="Tatsumi K"/>
            <person name="Tanaka K"/>
            <person name="Motone F"/>
            <person name="Kageyama Y"/>
            <person name="Nozu R"/>
            <person name="Adachi N"/>
            <person name="Nishimura O"/>
            <person name="Nakagawa R"/>
            <person name="Tanegashima C"/>
            <person name="Kiyatake I"/>
            <person name="Matsumoto R"/>
            <person name="Murakumo K"/>
            <person name="Nishida K"/>
            <person name="Terakita A"/>
            <person name="Kuratani S"/>
            <person name="Sato K"/>
            <person name="Hyodo S Kuraku.S."/>
        </authorList>
    </citation>
    <scope>NUCLEOTIDE SEQUENCE [LARGE SCALE GENOMIC DNA]</scope>
</reference>
<dbReference type="AlphaFoldDB" id="A0A401NQE5"/>